<evidence type="ECO:0000259" key="1">
    <source>
        <dbReference type="PROSITE" id="PS50878"/>
    </source>
</evidence>
<organism evidence="2 3">
    <name type="scientific">Trifolium subterraneum</name>
    <name type="common">Subterranean clover</name>
    <dbReference type="NCBI Taxonomy" id="3900"/>
    <lineage>
        <taxon>Eukaryota</taxon>
        <taxon>Viridiplantae</taxon>
        <taxon>Streptophyta</taxon>
        <taxon>Embryophyta</taxon>
        <taxon>Tracheophyta</taxon>
        <taxon>Spermatophyta</taxon>
        <taxon>Magnoliopsida</taxon>
        <taxon>eudicotyledons</taxon>
        <taxon>Gunneridae</taxon>
        <taxon>Pentapetalae</taxon>
        <taxon>rosids</taxon>
        <taxon>fabids</taxon>
        <taxon>Fabales</taxon>
        <taxon>Fabaceae</taxon>
        <taxon>Papilionoideae</taxon>
        <taxon>50 kb inversion clade</taxon>
        <taxon>NPAAA clade</taxon>
        <taxon>Hologalegina</taxon>
        <taxon>IRL clade</taxon>
        <taxon>Trifolieae</taxon>
        <taxon>Trifolium</taxon>
    </lineage>
</organism>
<proteinExistence type="predicted"/>
<gene>
    <name evidence="2" type="ORF">TSUD_28090</name>
</gene>
<dbReference type="PROSITE" id="PS50878">
    <property type="entry name" value="RT_POL"/>
    <property type="match status" value="1"/>
</dbReference>
<dbReference type="PANTHER" id="PTHR36617:SF5">
    <property type="entry name" value="OS05G0421675 PROTEIN"/>
    <property type="match status" value="1"/>
</dbReference>
<dbReference type="InterPro" id="IPR000477">
    <property type="entry name" value="RT_dom"/>
</dbReference>
<dbReference type="CDD" id="cd01650">
    <property type="entry name" value="RT_nLTR_like"/>
    <property type="match status" value="1"/>
</dbReference>
<dbReference type="PANTHER" id="PTHR36617">
    <property type="entry name" value="PROTEIN, PUTATIVE-RELATED"/>
    <property type="match status" value="1"/>
</dbReference>
<dbReference type="EMBL" id="DF973816">
    <property type="protein sequence ID" value="GAU40603.1"/>
    <property type="molecule type" value="Genomic_DNA"/>
</dbReference>
<dbReference type="Proteomes" id="UP000242715">
    <property type="component" value="Unassembled WGS sequence"/>
</dbReference>
<dbReference type="SUPFAM" id="SSF56219">
    <property type="entry name" value="DNase I-like"/>
    <property type="match status" value="1"/>
</dbReference>
<dbReference type="AlphaFoldDB" id="A0A2Z6NEZ7"/>
<dbReference type="InterPro" id="IPR026960">
    <property type="entry name" value="RVT-Znf"/>
</dbReference>
<sequence>MSRLDRFLLSEELCLTWPNCIQEAHLRGLSDHCPLILEVDEENWGPRPSRMLKCWKDIPGYHQLVRDKWNTMQIERWGGFVFKEKFKIIKGVLKECSLVPFGSRRGMRNLNTSTRLYQVEGGELSFLLFRPGVDNLQFKRLTPLEGGSLTKPFSIEEVKTTVCDCDSYKSPGPDGINFGFIKDFWPELKDDNMRFIAEFHRNGKLTKGLNSTFIALIPKTAFVKDIQILDGILIANEAVDEARRTKKELFLFKVDFEKAYDSVDCGYLDAVMGIMSFPVLWRKWMKECICTASASILVNGSLTDKFPLERGLRQGDPLSPFLFLLAAEGLNVLMQAMVEHQFFSGYSSGTQNPISVSHLQFADDTLLLATKSWANVRAMRVVLVLFETMSGLKVNFNKSMLVGVNIADSWLRRRPLCVVKWERVEESVHVLRWSFSSPKVCIDLSETRKTTWISWNTICLNKESGGLGVRRLREFNTALLGKWCWRMLVDRGGLWFRVLAARYVVERWVCESRGRSGSSWWREIVRIRDGVDGLGGGWFGEGVLKKVGDGTETFFWTDPWLGGTPLCVRFGRLFDLAVHKSNTVAEMWSLGWDTRGEAWEWRRQLWAQSSDTWTWRLGPVSGYSVQGAYQLLISHPIEPLDVASDLIWHKQVPLKVSILAWRLLRDRLPTKSNLAIRGIITPEAQSCVTGCGEMETAHHLFISCSIFGSLWSSVRSWIGLSSVDPHDLTDHFLQFTYSSGSLSVRRSFLQLI</sequence>
<name>A0A2Z6NEZ7_TRISU</name>
<accession>A0A2Z6NEZ7</accession>
<dbReference type="Pfam" id="PF13966">
    <property type="entry name" value="zf-RVT"/>
    <property type="match status" value="1"/>
</dbReference>
<protein>
    <recommendedName>
        <fullName evidence="1">Reverse transcriptase domain-containing protein</fullName>
    </recommendedName>
</protein>
<dbReference type="SUPFAM" id="SSF56672">
    <property type="entry name" value="DNA/RNA polymerases"/>
    <property type="match status" value="1"/>
</dbReference>
<reference evidence="3" key="1">
    <citation type="journal article" date="2017" name="Front. Plant Sci.">
        <title>Climate Clever Clovers: New Paradigm to Reduce the Environmental Footprint of Ruminants by Breeding Low Methanogenic Forages Utilizing Haplotype Variation.</title>
        <authorList>
            <person name="Kaur P."/>
            <person name="Appels R."/>
            <person name="Bayer P.E."/>
            <person name="Keeble-Gagnere G."/>
            <person name="Wang J."/>
            <person name="Hirakawa H."/>
            <person name="Shirasawa K."/>
            <person name="Vercoe P."/>
            <person name="Stefanova K."/>
            <person name="Durmic Z."/>
            <person name="Nichols P."/>
            <person name="Revell C."/>
            <person name="Isobe S.N."/>
            <person name="Edwards D."/>
            <person name="Erskine W."/>
        </authorList>
    </citation>
    <scope>NUCLEOTIDE SEQUENCE [LARGE SCALE GENOMIC DNA]</scope>
    <source>
        <strain evidence="3">cv. Daliak</strain>
    </source>
</reference>
<dbReference type="Pfam" id="PF00078">
    <property type="entry name" value="RVT_1"/>
    <property type="match status" value="1"/>
</dbReference>
<keyword evidence="3" id="KW-1185">Reference proteome</keyword>
<dbReference type="OrthoDB" id="1932527at2759"/>
<feature type="domain" description="Reverse transcriptase" evidence="1">
    <location>
        <begin position="165"/>
        <end position="415"/>
    </location>
</feature>
<dbReference type="InterPro" id="IPR043502">
    <property type="entry name" value="DNA/RNA_pol_sf"/>
</dbReference>
<evidence type="ECO:0000313" key="2">
    <source>
        <dbReference type="EMBL" id="GAU40603.1"/>
    </source>
</evidence>
<evidence type="ECO:0000313" key="3">
    <source>
        <dbReference type="Proteomes" id="UP000242715"/>
    </source>
</evidence>
<dbReference type="InterPro" id="IPR036691">
    <property type="entry name" value="Endo/exonu/phosph_ase_sf"/>
</dbReference>